<protein>
    <submittedName>
        <fullName evidence="1">Uncharacterized protein</fullName>
    </submittedName>
</protein>
<accession>A0A0C9Z628</accession>
<dbReference type="AlphaFoldDB" id="A0A0C9Z628"/>
<dbReference type="HOGENOM" id="CLU_1907516_0_0_1"/>
<reference evidence="1 2" key="1">
    <citation type="submission" date="2014-04" db="EMBL/GenBank/DDBJ databases">
        <authorList>
            <consortium name="DOE Joint Genome Institute"/>
            <person name="Kuo A."/>
            <person name="Kohler A."/>
            <person name="Costa M.D."/>
            <person name="Nagy L.G."/>
            <person name="Floudas D."/>
            <person name="Copeland A."/>
            <person name="Barry K.W."/>
            <person name="Cichocki N."/>
            <person name="Veneault-Fourrey C."/>
            <person name="LaButti K."/>
            <person name="Lindquist E.A."/>
            <person name="Lipzen A."/>
            <person name="Lundell T."/>
            <person name="Morin E."/>
            <person name="Murat C."/>
            <person name="Sun H."/>
            <person name="Tunlid A."/>
            <person name="Henrissat B."/>
            <person name="Grigoriev I.V."/>
            <person name="Hibbett D.S."/>
            <person name="Martin F."/>
            <person name="Nordberg H.P."/>
            <person name="Cantor M.N."/>
            <person name="Hua S.X."/>
        </authorList>
    </citation>
    <scope>NUCLEOTIDE SEQUENCE [LARGE SCALE GENOMIC DNA]</scope>
    <source>
        <strain evidence="1 2">441</strain>
    </source>
</reference>
<dbReference type="EMBL" id="KN833750">
    <property type="protein sequence ID" value="KIK21554.1"/>
    <property type="molecule type" value="Genomic_DNA"/>
</dbReference>
<gene>
    <name evidence="1" type="ORF">PISMIDRAFT_12181</name>
</gene>
<proteinExistence type="predicted"/>
<organism evidence="1 2">
    <name type="scientific">Pisolithus microcarpus 441</name>
    <dbReference type="NCBI Taxonomy" id="765257"/>
    <lineage>
        <taxon>Eukaryota</taxon>
        <taxon>Fungi</taxon>
        <taxon>Dikarya</taxon>
        <taxon>Basidiomycota</taxon>
        <taxon>Agaricomycotina</taxon>
        <taxon>Agaricomycetes</taxon>
        <taxon>Agaricomycetidae</taxon>
        <taxon>Boletales</taxon>
        <taxon>Sclerodermatineae</taxon>
        <taxon>Pisolithaceae</taxon>
        <taxon>Pisolithus</taxon>
    </lineage>
</organism>
<dbReference type="Proteomes" id="UP000054018">
    <property type="component" value="Unassembled WGS sequence"/>
</dbReference>
<reference evidence="2" key="2">
    <citation type="submission" date="2015-01" db="EMBL/GenBank/DDBJ databases">
        <title>Evolutionary Origins and Diversification of the Mycorrhizal Mutualists.</title>
        <authorList>
            <consortium name="DOE Joint Genome Institute"/>
            <consortium name="Mycorrhizal Genomics Consortium"/>
            <person name="Kohler A."/>
            <person name="Kuo A."/>
            <person name="Nagy L.G."/>
            <person name="Floudas D."/>
            <person name="Copeland A."/>
            <person name="Barry K.W."/>
            <person name="Cichocki N."/>
            <person name="Veneault-Fourrey C."/>
            <person name="LaButti K."/>
            <person name="Lindquist E.A."/>
            <person name="Lipzen A."/>
            <person name="Lundell T."/>
            <person name="Morin E."/>
            <person name="Murat C."/>
            <person name="Riley R."/>
            <person name="Ohm R."/>
            <person name="Sun H."/>
            <person name="Tunlid A."/>
            <person name="Henrissat B."/>
            <person name="Grigoriev I.V."/>
            <person name="Hibbett D.S."/>
            <person name="Martin F."/>
        </authorList>
    </citation>
    <scope>NUCLEOTIDE SEQUENCE [LARGE SCALE GENOMIC DNA]</scope>
    <source>
        <strain evidence="2">441</strain>
    </source>
</reference>
<name>A0A0C9Z628_9AGAM</name>
<sequence length="133" mass="14169">MANRATHLHPICKVQALSQPPPLITPSVDVNALTSVLLLQTLTKSGLIPSSTPATPTPTSCPVLPPVTPTRGDTEKISSSPLLLLPTQLSLFLRFAEANLGISNTSRYEVKLELQGISPDILVEVNDCYAPFA</sequence>
<evidence type="ECO:0000313" key="1">
    <source>
        <dbReference type="EMBL" id="KIK21554.1"/>
    </source>
</evidence>
<keyword evidence="2" id="KW-1185">Reference proteome</keyword>
<evidence type="ECO:0000313" key="2">
    <source>
        <dbReference type="Proteomes" id="UP000054018"/>
    </source>
</evidence>